<evidence type="ECO:0000256" key="4">
    <source>
        <dbReference type="ARBA" id="ARBA00023136"/>
    </source>
</evidence>
<evidence type="ECO:0000313" key="9">
    <source>
        <dbReference type="Proteomes" id="UP000191408"/>
    </source>
</evidence>
<keyword evidence="4 6" id="KW-0472">Membrane</keyword>
<feature type="transmembrane region" description="Helical" evidence="6">
    <location>
        <begin position="256"/>
        <end position="278"/>
    </location>
</feature>
<reference evidence="9" key="1">
    <citation type="journal article" date="2017" name="Nat. Microbiol.">
        <title>Global analysis of biosynthetic gene clusters reveals vast potential of secondary metabolite production in Penicillium species.</title>
        <authorList>
            <person name="Nielsen J.C."/>
            <person name="Grijseels S."/>
            <person name="Prigent S."/>
            <person name="Ji B."/>
            <person name="Dainat J."/>
            <person name="Nielsen K.F."/>
            <person name="Frisvad J.C."/>
            <person name="Workman M."/>
            <person name="Nielsen J."/>
        </authorList>
    </citation>
    <scope>NUCLEOTIDE SEQUENCE [LARGE SCALE GENOMIC DNA]</scope>
    <source>
        <strain evidence="9">IBT 4502</strain>
    </source>
</reference>
<feature type="compositionally biased region" description="Low complexity" evidence="5">
    <location>
        <begin position="225"/>
        <end position="245"/>
    </location>
</feature>
<feature type="signal peptide" evidence="7">
    <location>
        <begin position="1"/>
        <end position="21"/>
    </location>
</feature>
<dbReference type="EMBL" id="MDYM01000001">
    <property type="protein sequence ID" value="OQD71703.1"/>
    <property type="molecule type" value="Genomic_DNA"/>
</dbReference>
<dbReference type="PANTHER" id="PTHR15549">
    <property type="entry name" value="PAIRED IMMUNOGLOBULIN-LIKE TYPE 2 RECEPTOR"/>
    <property type="match status" value="1"/>
</dbReference>
<dbReference type="PANTHER" id="PTHR15549:SF30">
    <property type="entry name" value="MID2 DOMAIN-CONTAINING PROTEIN"/>
    <property type="match status" value="1"/>
</dbReference>
<feature type="region of interest" description="Disordered" evidence="5">
    <location>
        <begin position="301"/>
        <end position="334"/>
    </location>
</feature>
<feature type="chain" id="PRO_5012980549" description="LPXTG-domain-containing protein" evidence="7">
    <location>
        <begin position="22"/>
        <end position="334"/>
    </location>
</feature>
<gene>
    <name evidence="8" type="ORF">PENPOL_c001G04113</name>
</gene>
<evidence type="ECO:0000256" key="3">
    <source>
        <dbReference type="ARBA" id="ARBA00022989"/>
    </source>
</evidence>
<name>A0A1V6P486_PENPO</name>
<evidence type="ECO:0000256" key="2">
    <source>
        <dbReference type="ARBA" id="ARBA00022692"/>
    </source>
</evidence>
<evidence type="ECO:0000256" key="1">
    <source>
        <dbReference type="ARBA" id="ARBA00004167"/>
    </source>
</evidence>
<keyword evidence="7" id="KW-0732">Signal</keyword>
<organism evidence="8 9">
    <name type="scientific">Penicillium polonicum</name>
    <dbReference type="NCBI Taxonomy" id="60169"/>
    <lineage>
        <taxon>Eukaryota</taxon>
        <taxon>Fungi</taxon>
        <taxon>Dikarya</taxon>
        <taxon>Ascomycota</taxon>
        <taxon>Pezizomycotina</taxon>
        <taxon>Eurotiomycetes</taxon>
        <taxon>Eurotiomycetidae</taxon>
        <taxon>Eurotiales</taxon>
        <taxon>Aspergillaceae</taxon>
        <taxon>Penicillium</taxon>
    </lineage>
</organism>
<protein>
    <recommendedName>
        <fullName evidence="10">LPXTG-domain-containing protein</fullName>
    </recommendedName>
</protein>
<comment type="subcellular location">
    <subcellularLocation>
        <location evidence="1">Membrane</location>
        <topology evidence="1">Single-pass membrane protein</topology>
    </subcellularLocation>
</comment>
<evidence type="ECO:0008006" key="10">
    <source>
        <dbReference type="Google" id="ProtNLM"/>
    </source>
</evidence>
<dbReference type="Proteomes" id="UP000191408">
    <property type="component" value="Unassembled WGS sequence"/>
</dbReference>
<keyword evidence="3 6" id="KW-1133">Transmembrane helix</keyword>
<evidence type="ECO:0000256" key="7">
    <source>
        <dbReference type="SAM" id="SignalP"/>
    </source>
</evidence>
<dbReference type="GO" id="GO:0071944">
    <property type="term" value="C:cell periphery"/>
    <property type="evidence" value="ECO:0007669"/>
    <property type="project" value="UniProtKB-ARBA"/>
</dbReference>
<keyword evidence="9" id="KW-1185">Reference proteome</keyword>
<accession>A0A1V6P486</accession>
<evidence type="ECO:0000256" key="5">
    <source>
        <dbReference type="SAM" id="MobiDB-lite"/>
    </source>
</evidence>
<keyword evidence="2 6" id="KW-0812">Transmembrane</keyword>
<proteinExistence type="predicted"/>
<dbReference type="InterPro" id="IPR051694">
    <property type="entry name" value="Immunoregulatory_rcpt-like"/>
</dbReference>
<dbReference type="AlphaFoldDB" id="A0A1V6P486"/>
<feature type="region of interest" description="Disordered" evidence="5">
    <location>
        <begin position="225"/>
        <end position="250"/>
    </location>
</feature>
<evidence type="ECO:0000256" key="6">
    <source>
        <dbReference type="SAM" id="Phobius"/>
    </source>
</evidence>
<dbReference type="OrthoDB" id="4347756at2759"/>
<comment type="caution">
    <text evidence="8">The sequence shown here is derived from an EMBL/GenBank/DDBJ whole genome shotgun (WGS) entry which is preliminary data.</text>
</comment>
<sequence>MTGIVLLKIFFWTFLLNCVYCLEVAPDSGCSDLCVDKIGAATNISDPLSSGTFPTDLVCEDSQINGTDVAVVGRKWQQCVSCEASSDTSTPGINSDNETDVFWFIFNVRYNFDWCVFGYPSNNETTTAMTACGQICDAILDPMTNKLFTESESNRFEYCTRDDGAFKDHASSCQQCLEKVEGASILANYIKALQIVCEQQPAMGKPLELGFNVFATSSSTSVTSSATISTTSATTSTTSAAKTDSNQNESNSRVKIAVGVGVGVGGAILLTAVGLFLWRRRKLTSNINSGQRFKSDILPEQRQYEELEAPERKGSPVELGPGRKHHGPHELQAW</sequence>
<evidence type="ECO:0000313" key="8">
    <source>
        <dbReference type="EMBL" id="OQD71703.1"/>
    </source>
</evidence>
<dbReference type="GO" id="GO:0016020">
    <property type="term" value="C:membrane"/>
    <property type="evidence" value="ECO:0007669"/>
    <property type="project" value="UniProtKB-SubCell"/>
</dbReference>
<feature type="compositionally biased region" description="Basic and acidic residues" evidence="5">
    <location>
        <begin position="301"/>
        <end position="315"/>
    </location>
</feature>